<reference evidence="4 5" key="1">
    <citation type="journal article" date="2010" name="Science">
        <title>Genomic analysis of organismal complexity in the multicellular green alga Volvox carteri.</title>
        <authorList>
            <person name="Prochnik S.E."/>
            <person name="Umen J."/>
            <person name="Nedelcu A.M."/>
            <person name="Hallmann A."/>
            <person name="Miller S.M."/>
            <person name="Nishii I."/>
            <person name="Ferris P."/>
            <person name="Kuo A."/>
            <person name="Mitros T."/>
            <person name="Fritz-Laylin L.K."/>
            <person name="Hellsten U."/>
            <person name="Chapman J."/>
            <person name="Simakov O."/>
            <person name="Rensing S.A."/>
            <person name="Terry A."/>
            <person name="Pangilinan J."/>
            <person name="Kapitonov V."/>
            <person name="Jurka J."/>
            <person name="Salamov A."/>
            <person name="Shapiro H."/>
            <person name="Schmutz J."/>
            <person name="Grimwood J."/>
            <person name="Lindquist E."/>
            <person name="Lucas S."/>
            <person name="Grigoriev I.V."/>
            <person name="Schmitt R."/>
            <person name="Kirk D."/>
            <person name="Rokhsar D.S."/>
        </authorList>
    </citation>
    <scope>NUCLEOTIDE SEQUENCE [LARGE SCALE GENOMIC DNA]</scope>
    <source>
        <strain evidence="5">f. Nagariensis / Eve</strain>
    </source>
</reference>
<dbReference type="KEGG" id="vcn:VOLCADRAFT_121709"/>
<protein>
    <submittedName>
        <fullName evidence="4">Uncharacterized protein</fullName>
    </submittedName>
</protein>
<feature type="region of interest" description="Disordered" evidence="2">
    <location>
        <begin position="348"/>
        <end position="368"/>
    </location>
</feature>
<evidence type="ECO:0000313" key="4">
    <source>
        <dbReference type="EMBL" id="EFJ40524.1"/>
    </source>
</evidence>
<keyword evidence="1" id="KW-0175">Coiled coil</keyword>
<dbReference type="OrthoDB" id="547393at2759"/>
<feature type="compositionally biased region" description="Low complexity" evidence="2">
    <location>
        <begin position="254"/>
        <end position="263"/>
    </location>
</feature>
<dbReference type="STRING" id="3068.D8UI93"/>
<dbReference type="RefSeq" id="XP_002958374.1">
    <property type="nucleotide sequence ID" value="XM_002958328.1"/>
</dbReference>
<feature type="transmembrane region" description="Helical" evidence="3">
    <location>
        <begin position="27"/>
        <end position="48"/>
    </location>
</feature>
<dbReference type="EMBL" id="GL378413">
    <property type="protein sequence ID" value="EFJ40524.1"/>
    <property type="molecule type" value="Genomic_DNA"/>
</dbReference>
<evidence type="ECO:0000256" key="1">
    <source>
        <dbReference type="SAM" id="Coils"/>
    </source>
</evidence>
<dbReference type="Proteomes" id="UP000001058">
    <property type="component" value="Unassembled WGS sequence"/>
</dbReference>
<dbReference type="Gene3D" id="1.10.287.1490">
    <property type="match status" value="1"/>
</dbReference>
<dbReference type="eggNOG" id="ENOG502QSCZ">
    <property type="taxonomic scope" value="Eukaryota"/>
</dbReference>
<feature type="compositionally biased region" description="Basic and acidic residues" evidence="2">
    <location>
        <begin position="431"/>
        <end position="461"/>
    </location>
</feature>
<gene>
    <name evidence="4" type="ORF">VOLCADRAFT_121709</name>
</gene>
<feature type="region of interest" description="Disordered" evidence="2">
    <location>
        <begin position="254"/>
        <end position="281"/>
    </location>
</feature>
<dbReference type="PANTHER" id="PTHR15398:SF4">
    <property type="entry name" value="BROMODOMAIN-CONTAINING PROTEIN 8 ISOFORM X1"/>
    <property type="match status" value="1"/>
</dbReference>
<evidence type="ECO:0000256" key="2">
    <source>
        <dbReference type="SAM" id="MobiDB-lite"/>
    </source>
</evidence>
<dbReference type="GeneID" id="9627859"/>
<keyword evidence="3" id="KW-1133">Transmembrane helix</keyword>
<feature type="compositionally biased region" description="Low complexity" evidence="2">
    <location>
        <begin position="506"/>
        <end position="623"/>
    </location>
</feature>
<organism evidence="5">
    <name type="scientific">Volvox carteri f. nagariensis</name>
    <dbReference type="NCBI Taxonomy" id="3068"/>
    <lineage>
        <taxon>Eukaryota</taxon>
        <taxon>Viridiplantae</taxon>
        <taxon>Chlorophyta</taxon>
        <taxon>core chlorophytes</taxon>
        <taxon>Chlorophyceae</taxon>
        <taxon>CS clade</taxon>
        <taxon>Chlamydomonadales</taxon>
        <taxon>Volvocaceae</taxon>
        <taxon>Volvox</taxon>
    </lineage>
</organism>
<feature type="coiled-coil region" evidence="1">
    <location>
        <begin position="57"/>
        <end position="126"/>
    </location>
</feature>
<keyword evidence="3" id="KW-0812">Transmembrane</keyword>
<feature type="region of interest" description="Disordered" evidence="2">
    <location>
        <begin position="419"/>
        <end position="657"/>
    </location>
</feature>
<dbReference type="PANTHER" id="PTHR15398">
    <property type="entry name" value="BROMODOMAIN-CONTAINING PROTEIN 8"/>
    <property type="match status" value="1"/>
</dbReference>
<dbReference type="GO" id="GO:0035267">
    <property type="term" value="C:NuA4 histone acetyltransferase complex"/>
    <property type="evidence" value="ECO:0007669"/>
    <property type="project" value="TreeGrafter"/>
</dbReference>
<evidence type="ECO:0000256" key="3">
    <source>
        <dbReference type="SAM" id="Phobius"/>
    </source>
</evidence>
<evidence type="ECO:0000313" key="5">
    <source>
        <dbReference type="Proteomes" id="UP000001058"/>
    </source>
</evidence>
<name>D8UI93_VOLCA</name>
<accession>D8UI93</accession>
<feature type="compositionally biased region" description="Basic and acidic residues" evidence="2">
    <location>
        <begin position="624"/>
        <end position="651"/>
    </location>
</feature>
<keyword evidence="5" id="KW-1185">Reference proteome</keyword>
<keyword evidence="3" id="KW-0472">Membrane</keyword>
<proteinExistence type="predicted"/>
<dbReference type="InParanoid" id="D8UI93"/>
<dbReference type="AlphaFoldDB" id="D8UI93"/>
<sequence>MLPYSSAGAYGGSPYGRRKGLLGTQNSVTGILALVAIAALGFSIFTHFRASSAHSQKAALKTEVDSLRSELRSIQSQFSSRNAELEQLQHTYGHNQRRITELTNQLQRKEADLVSKEQALQQQAKEREIIDQHRSGREVELTKMVEDLRAELLRSDGVIEALDTKMAKMEATHVTREKDWHGLANKWIKYEQDLHEQYKKCTEEVSKLRNLTMALTITFLLRAFSSIGHRPFLAGLIFLPRSRAHLSLVYSSSSLSSSSSSLSPLVAKNDTAPLPEAEPTLRPETDFGQIHADIPVHKPHHFDPLQPPAPVPSPAPVLSNTADLPLPETKIRDSIVQMTAGKVGLEAGQQAPAGSGGDGSLQAPEPAQVHHHDIYHQDFHHEEDLGHTHNYDHYHGHYDSYDPMDEWWLHDAHGDWNADDHSHGQAQGDDVGYRDQDHHNYHNSHDQQHQQHHHQQYDQHNHHQHPPMPDAGGGDVHHYHHPQPPPMQGMDQHYAQHAQHAPSHGQQPDPQQQQQQQYHHPQPPQQQQYHHQQPPQQQQYHHQQPPQQQQYQQQQPPQQHHYEHQQPPQQQYQQQQPPQQQQYHHQQPPQQHHYEHQQPQQQHYQQQQPPQQQQYHHQQPPQQHHYEHQQQHGDAHQHHHQQNHEHPRGDLAYKMGW</sequence>